<dbReference type="Proteomes" id="UP001213691">
    <property type="component" value="Unassembled WGS sequence"/>
</dbReference>
<dbReference type="InterPro" id="IPR029063">
    <property type="entry name" value="SAM-dependent_MTases_sf"/>
</dbReference>
<proteinExistence type="predicted"/>
<dbReference type="PIRSF" id="PIRSF028234">
    <property type="entry name" value="UCP028234"/>
    <property type="match status" value="1"/>
</dbReference>
<dbReference type="PANTHER" id="PTHR38451">
    <property type="entry name" value="TRNA (ADENINE(22)-N(1))-METHYLTRANSFERASE"/>
    <property type="match status" value="1"/>
</dbReference>
<sequence length="232" mass="26903">MKLGQRLTQLNDMIPTGYTHIWDCCCDHGLLGAALLSRQAATTIHFVDIVPNLMQQLERKLERFYPLQTPPQWQVHCMDVAQIPLSDHPETPLVIIAGVGGDLMIELVNSICRNNPEQHIDFMLCPVHHQYELRQKLIQLNCRLINEILLEENHRFYEILYVSRHSKASSHDNDPSTLISPVGSKLWQYHSEAQRDIAQRYLNKVLTHYQKISLSNPQKAAQAQQDYRMVRF</sequence>
<dbReference type="EMBL" id="JAQQPZ010000001">
    <property type="protein sequence ID" value="MDD8057657.1"/>
    <property type="molecule type" value="Genomic_DNA"/>
</dbReference>
<dbReference type="SUPFAM" id="SSF53335">
    <property type="entry name" value="S-adenosyl-L-methionine-dependent methyltransferases"/>
    <property type="match status" value="1"/>
</dbReference>
<dbReference type="RefSeq" id="WP_274408352.1">
    <property type="nucleotide sequence ID" value="NZ_JAQQPZ010000001.1"/>
</dbReference>
<dbReference type="Gene3D" id="3.40.50.150">
    <property type="entry name" value="Vaccinia Virus protein VP39"/>
    <property type="match status" value="1"/>
</dbReference>
<dbReference type="InterPro" id="IPR016876">
    <property type="entry name" value="UCP028234"/>
</dbReference>
<comment type="caution">
    <text evidence="1">The sequence shown here is derived from an EMBL/GenBank/DDBJ whole genome shotgun (WGS) entry which is preliminary data.</text>
</comment>
<evidence type="ECO:0000313" key="1">
    <source>
        <dbReference type="EMBL" id="MDD8057657.1"/>
    </source>
</evidence>
<protein>
    <submittedName>
        <fullName evidence="1">tRNA (Adenine(22)-N(1))-methyltransferase TrmK</fullName>
    </submittedName>
</protein>
<evidence type="ECO:0000313" key="2">
    <source>
        <dbReference type="Proteomes" id="UP001213691"/>
    </source>
</evidence>
<accession>A0ABT5TGB8</accession>
<organism evidence="1 2">
    <name type="scientific">Shewanella metallivivens</name>
    <dbReference type="NCBI Taxonomy" id="2872342"/>
    <lineage>
        <taxon>Bacteria</taxon>
        <taxon>Pseudomonadati</taxon>
        <taxon>Pseudomonadota</taxon>
        <taxon>Gammaproteobacteria</taxon>
        <taxon>Alteromonadales</taxon>
        <taxon>Shewanellaceae</taxon>
        <taxon>Shewanella</taxon>
    </lineage>
</organism>
<keyword evidence="2" id="KW-1185">Reference proteome</keyword>
<reference evidence="1 2" key="1">
    <citation type="submission" date="2023-02" db="EMBL/GenBank/DDBJ databases">
        <title>Genome sequence of Shewanella metallivivens ER-Te-42B-Light, sp. nov., enriched from sulfide tube worms (Riftia pachyptila) isolated from Explorer Ridge in the Pacific Ocean.</title>
        <authorList>
            <person name="Maltman C."/>
            <person name="Kuzyk S.B."/>
            <person name="Kyndt J.A."/>
            <person name="Yurkov V."/>
        </authorList>
    </citation>
    <scope>NUCLEOTIDE SEQUENCE [LARGE SCALE GENOMIC DNA]</scope>
    <source>
        <strain evidence="1 2">ER-Te-42B-Light</strain>
    </source>
</reference>
<dbReference type="PANTHER" id="PTHR38451:SF1">
    <property type="entry name" value="TRNA (ADENINE(22)-N(1))-METHYLTRANSFERASE"/>
    <property type="match status" value="1"/>
</dbReference>
<name>A0ABT5TGB8_9GAMM</name>
<dbReference type="Pfam" id="PF12847">
    <property type="entry name" value="Methyltransf_18"/>
    <property type="match status" value="1"/>
</dbReference>
<gene>
    <name evidence="1" type="ORF">PQR79_00685</name>
</gene>